<evidence type="ECO:0000256" key="9">
    <source>
        <dbReference type="ARBA" id="ARBA00048743"/>
    </source>
</evidence>
<name>A0A176K0H4_9BACT</name>
<feature type="domain" description="Thymidylate kinase-like" evidence="12">
    <location>
        <begin position="5"/>
        <end position="193"/>
    </location>
</feature>
<dbReference type="GO" id="GO:0005829">
    <property type="term" value="C:cytosol"/>
    <property type="evidence" value="ECO:0007669"/>
    <property type="project" value="TreeGrafter"/>
</dbReference>
<evidence type="ECO:0000256" key="7">
    <source>
        <dbReference type="ARBA" id="ARBA00022777"/>
    </source>
</evidence>
<dbReference type="CDD" id="cd01672">
    <property type="entry name" value="TMPK"/>
    <property type="match status" value="1"/>
</dbReference>
<sequence length="209" mass="24115">MFISFEGIDGSGKSTQVKLFVEYLKNSNYHYLLIREPGGTKAGEDIRKILLHLDYRLFPQTELLLFMASRSQIVREIILPALKCGTVVIADRFLDSSVAYQGYGRELGVETVRSLNRLATGNLKPDLTFLIDISPEDAEKRKRAQEKNDKIERESLDFFKRVREGYLKIAKAEPERVKVINGNDDPELIHTNIVKIFEQHMKERTGKWR</sequence>
<keyword evidence="5 11" id="KW-0545">Nucleotide biosynthesis</keyword>
<keyword evidence="6 11" id="KW-0547">Nucleotide-binding</keyword>
<keyword evidence="8 11" id="KW-0067">ATP-binding</keyword>
<dbReference type="NCBIfam" id="TIGR00041">
    <property type="entry name" value="DTMP_kinase"/>
    <property type="match status" value="1"/>
</dbReference>
<dbReference type="GO" id="GO:0005524">
    <property type="term" value="F:ATP binding"/>
    <property type="evidence" value="ECO:0007669"/>
    <property type="project" value="UniProtKB-UniRule"/>
</dbReference>
<evidence type="ECO:0000256" key="6">
    <source>
        <dbReference type="ARBA" id="ARBA00022741"/>
    </source>
</evidence>
<dbReference type="STRING" id="1453497.AT15_01565"/>
<gene>
    <name evidence="11" type="primary">tmk</name>
    <name evidence="13" type="ORF">AT15_01565</name>
</gene>
<dbReference type="PANTHER" id="PTHR10344:SF4">
    <property type="entry name" value="UMP-CMP KINASE 2, MITOCHONDRIAL"/>
    <property type="match status" value="1"/>
</dbReference>
<dbReference type="InterPro" id="IPR027417">
    <property type="entry name" value="P-loop_NTPase"/>
</dbReference>
<dbReference type="GO" id="GO:0006233">
    <property type="term" value="P:dTDP biosynthetic process"/>
    <property type="evidence" value="ECO:0007669"/>
    <property type="project" value="InterPro"/>
</dbReference>
<evidence type="ECO:0000256" key="5">
    <source>
        <dbReference type="ARBA" id="ARBA00022727"/>
    </source>
</evidence>
<dbReference type="InterPro" id="IPR018094">
    <property type="entry name" value="Thymidylate_kinase"/>
</dbReference>
<dbReference type="Proteomes" id="UP000077339">
    <property type="component" value="Unassembled WGS sequence"/>
</dbReference>
<comment type="catalytic activity">
    <reaction evidence="9 11">
        <text>dTMP + ATP = dTDP + ADP</text>
        <dbReference type="Rhea" id="RHEA:13517"/>
        <dbReference type="ChEBI" id="CHEBI:30616"/>
        <dbReference type="ChEBI" id="CHEBI:58369"/>
        <dbReference type="ChEBI" id="CHEBI:63528"/>
        <dbReference type="ChEBI" id="CHEBI:456216"/>
        <dbReference type="EC" id="2.7.4.9"/>
    </reaction>
</comment>
<proteinExistence type="inferred from homology"/>
<dbReference type="EC" id="2.7.4.9" evidence="2 11"/>
<organism evidence="13 14">
    <name type="scientific">Kosmotoga arenicorallina S304</name>
    <dbReference type="NCBI Taxonomy" id="1453497"/>
    <lineage>
        <taxon>Bacteria</taxon>
        <taxon>Thermotogati</taxon>
        <taxon>Thermotogota</taxon>
        <taxon>Thermotogae</taxon>
        <taxon>Kosmotogales</taxon>
        <taxon>Kosmotogaceae</taxon>
        <taxon>Kosmotoga</taxon>
    </lineage>
</organism>
<evidence type="ECO:0000313" key="14">
    <source>
        <dbReference type="Proteomes" id="UP000077339"/>
    </source>
</evidence>
<evidence type="ECO:0000256" key="11">
    <source>
        <dbReference type="HAMAP-Rule" id="MF_00165"/>
    </source>
</evidence>
<keyword evidence="7 11" id="KW-0418">Kinase</keyword>
<evidence type="ECO:0000256" key="10">
    <source>
        <dbReference type="ARBA" id="ARBA00057735"/>
    </source>
</evidence>
<dbReference type="PATRIC" id="fig|1453497.3.peg.316"/>
<reference evidence="13 14" key="1">
    <citation type="submission" date="2014-02" db="EMBL/GenBank/DDBJ databases">
        <title>Kosmotoga genome sequencing.</title>
        <authorList>
            <person name="Pollo S.M."/>
            <person name="Charchuk R."/>
            <person name="Nesbo C.L."/>
        </authorList>
    </citation>
    <scope>NUCLEOTIDE SEQUENCE [LARGE SCALE GENOMIC DNA]</scope>
    <source>
        <strain evidence="13 14">S304</strain>
    </source>
</reference>
<keyword evidence="4 11" id="KW-0808">Transferase</keyword>
<dbReference type="GO" id="GO:0006227">
    <property type="term" value="P:dUDP biosynthetic process"/>
    <property type="evidence" value="ECO:0007669"/>
    <property type="project" value="TreeGrafter"/>
</dbReference>
<dbReference type="OrthoDB" id="9774907at2"/>
<protein>
    <recommendedName>
        <fullName evidence="3 11">Thymidylate kinase</fullName>
        <ecNumber evidence="2 11">2.7.4.9</ecNumber>
    </recommendedName>
    <alternativeName>
        <fullName evidence="11">dTMP kinase</fullName>
    </alternativeName>
</protein>
<comment type="function">
    <text evidence="10 11">Phosphorylation of dTMP to form dTDP in both de novo and salvage pathways of dTTP synthesis.</text>
</comment>
<dbReference type="GO" id="GO:0006235">
    <property type="term" value="P:dTTP biosynthetic process"/>
    <property type="evidence" value="ECO:0007669"/>
    <property type="project" value="UniProtKB-UniRule"/>
</dbReference>
<dbReference type="RefSeq" id="WP_068348007.1">
    <property type="nucleotide sequence ID" value="NZ_JFHK01000017.1"/>
</dbReference>
<dbReference type="SUPFAM" id="SSF52540">
    <property type="entry name" value="P-loop containing nucleoside triphosphate hydrolases"/>
    <property type="match status" value="1"/>
</dbReference>
<dbReference type="Pfam" id="PF02223">
    <property type="entry name" value="Thymidylate_kin"/>
    <property type="match status" value="1"/>
</dbReference>
<dbReference type="GO" id="GO:0004798">
    <property type="term" value="F:dTMP kinase activity"/>
    <property type="evidence" value="ECO:0007669"/>
    <property type="project" value="UniProtKB-UniRule"/>
</dbReference>
<dbReference type="InterPro" id="IPR039430">
    <property type="entry name" value="Thymidylate_kin-like_dom"/>
</dbReference>
<dbReference type="EMBL" id="JFHK01000017">
    <property type="protein sequence ID" value="OAA29749.1"/>
    <property type="molecule type" value="Genomic_DNA"/>
</dbReference>
<dbReference type="FunFam" id="3.40.50.300:FF:000225">
    <property type="entry name" value="Thymidylate kinase"/>
    <property type="match status" value="1"/>
</dbReference>
<evidence type="ECO:0000256" key="2">
    <source>
        <dbReference type="ARBA" id="ARBA00012980"/>
    </source>
</evidence>
<evidence type="ECO:0000259" key="12">
    <source>
        <dbReference type="Pfam" id="PF02223"/>
    </source>
</evidence>
<dbReference type="PANTHER" id="PTHR10344">
    <property type="entry name" value="THYMIDYLATE KINASE"/>
    <property type="match status" value="1"/>
</dbReference>
<dbReference type="AlphaFoldDB" id="A0A176K0H4"/>
<evidence type="ECO:0000256" key="3">
    <source>
        <dbReference type="ARBA" id="ARBA00017144"/>
    </source>
</evidence>
<dbReference type="HAMAP" id="MF_00165">
    <property type="entry name" value="Thymidylate_kinase"/>
    <property type="match status" value="1"/>
</dbReference>
<dbReference type="Gene3D" id="3.40.50.300">
    <property type="entry name" value="P-loop containing nucleotide triphosphate hydrolases"/>
    <property type="match status" value="1"/>
</dbReference>
<comment type="caution">
    <text evidence="13">The sequence shown here is derived from an EMBL/GenBank/DDBJ whole genome shotgun (WGS) entry which is preliminary data.</text>
</comment>
<evidence type="ECO:0000256" key="1">
    <source>
        <dbReference type="ARBA" id="ARBA00009776"/>
    </source>
</evidence>
<accession>A0A176K0H4</accession>
<evidence type="ECO:0000256" key="4">
    <source>
        <dbReference type="ARBA" id="ARBA00022679"/>
    </source>
</evidence>
<evidence type="ECO:0000256" key="8">
    <source>
        <dbReference type="ARBA" id="ARBA00022840"/>
    </source>
</evidence>
<keyword evidence="14" id="KW-1185">Reference proteome</keyword>
<feature type="binding site" evidence="11">
    <location>
        <begin position="7"/>
        <end position="14"/>
    </location>
    <ligand>
        <name>ATP</name>
        <dbReference type="ChEBI" id="CHEBI:30616"/>
    </ligand>
</feature>
<evidence type="ECO:0000313" key="13">
    <source>
        <dbReference type="EMBL" id="OAA29749.1"/>
    </source>
</evidence>
<comment type="similarity">
    <text evidence="1 11">Belongs to the thymidylate kinase family.</text>
</comment>